<proteinExistence type="predicted"/>
<evidence type="ECO:0000313" key="2">
    <source>
        <dbReference type="EMBL" id="PND00490.1"/>
    </source>
</evidence>
<organism evidence="2 3">
    <name type="scientific">Akkermansia muciniphila</name>
    <dbReference type="NCBI Taxonomy" id="239935"/>
    <lineage>
        <taxon>Bacteria</taxon>
        <taxon>Pseudomonadati</taxon>
        <taxon>Verrucomicrobiota</taxon>
        <taxon>Verrucomicrobiia</taxon>
        <taxon>Verrucomicrobiales</taxon>
        <taxon>Akkermansiaceae</taxon>
        <taxon>Akkermansia</taxon>
    </lineage>
</organism>
<keyword evidence="1" id="KW-1133">Transmembrane helix</keyword>
<evidence type="ECO:0000313" key="3">
    <source>
        <dbReference type="Proteomes" id="UP000236075"/>
    </source>
</evidence>
<keyword evidence="1" id="KW-0812">Transmembrane</keyword>
<evidence type="ECO:0000256" key="1">
    <source>
        <dbReference type="SAM" id="Phobius"/>
    </source>
</evidence>
<dbReference type="Proteomes" id="UP000236075">
    <property type="component" value="Unassembled WGS sequence"/>
</dbReference>
<name>A0AAX0WJ85_9BACT</name>
<accession>A0AAX0WJ85</accession>
<gene>
    <name evidence="2" type="ORF">CXT95_09735</name>
</gene>
<dbReference type="EMBL" id="PJLB01000011">
    <property type="protein sequence ID" value="PND00490.1"/>
    <property type="molecule type" value="Genomic_DNA"/>
</dbReference>
<protein>
    <submittedName>
        <fullName evidence="2">Uncharacterized protein</fullName>
    </submittedName>
</protein>
<reference evidence="2 3" key="1">
    <citation type="journal article" date="2017" name="BMC Genomics">
        <title>Genome sequencing of 39 Akkermansia muciniphila isolates reveals its population structure, genomic and functional diverisity, and global distribution in mammalian gut microbiotas.</title>
        <authorList>
            <person name="Guo X."/>
            <person name="Li S."/>
            <person name="Zhang J."/>
            <person name="Wu F."/>
            <person name="Li X."/>
            <person name="Wu D."/>
            <person name="Zhang M."/>
            <person name="Ou Z."/>
            <person name="Jie Z."/>
            <person name="Yan Q."/>
            <person name="Li P."/>
            <person name="Yi J."/>
            <person name="Peng Y."/>
        </authorList>
    </citation>
    <scope>NUCLEOTIDE SEQUENCE [LARGE SCALE GENOMIC DNA]</scope>
    <source>
        <strain evidence="2 3">GP28</strain>
    </source>
</reference>
<sequence length="61" mass="7108">MKRKYCTVFFYMHYILYCLSCFLEKILLSCVIFSVFRMLLFLFGEVGVAGRFGSPPETGFS</sequence>
<feature type="transmembrane region" description="Helical" evidence="1">
    <location>
        <begin position="12"/>
        <end position="36"/>
    </location>
</feature>
<dbReference type="AlphaFoldDB" id="A0AAX0WJ85"/>
<keyword evidence="1" id="KW-0472">Membrane</keyword>
<comment type="caution">
    <text evidence="2">The sequence shown here is derived from an EMBL/GenBank/DDBJ whole genome shotgun (WGS) entry which is preliminary data.</text>
</comment>